<dbReference type="InterPro" id="IPR011990">
    <property type="entry name" value="TPR-like_helical_dom_sf"/>
</dbReference>
<dbReference type="InterPro" id="IPR051222">
    <property type="entry name" value="PPR/CCM1_RNA-binding"/>
</dbReference>
<dbReference type="STRING" id="1448308.A0A2T2NMY8"/>
<organism evidence="3 4">
    <name type="scientific">Corynespora cassiicola Philippines</name>
    <dbReference type="NCBI Taxonomy" id="1448308"/>
    <lineage>
        <taxon>Eukaryota</taxon>
        <taxon>Fungi</taxon>
        <taxon>Dikarya</taxon>
        <taxon>Ascomycota</taxon>
        <taxon>Pezizomycotina</taxon>
        <taxon>Dothideomycetes</taxon>
        <taxon>Pleosporomycetidae</taxon>
        <taxon>Pleosporales</taxon>
        <taxon>Corynesporascaceae</taxon>
        <taxon>Corynespora</taxon>
    </lineage>
</organism>
<name>A0A2T2NMY8_CORCC</name>
<keyword evidence="4" id="KW-1185">Reference proteome</keyword>
<evidence type="ECO:0000256" key="2">
    <source>
        <dbReference type="SAM" id="MobiDB-lite"/>
    </source>
</evidence>
<evidence type="ECO:0000256" key="1">
    <source>
        <dbReference type="ARBA" id="ARBA00022737"/>
    </source>
</evidence>
<reference evidence="3 4" key="1">
    <citation type="journal article" date="2018" name="Front. Microbiol.">
        <title>Genome-Wide Analysis of Corynespora cassiicola Leaf Fall Disease Putative Effectors.</title>
        <authorList>
            <person name="Lopez D."/>
            <person name="Ribeiro S."/>
            <person name="Label P."/>
            <person name="Fumanal B."/>
            <person name="Venisse J.S."/>
            <person name="Kohler A."/>
            <person name="de Oliveira R.R."/>
            <person name="Labutti K."/>
            <person name="Lipzen A."/>
            <person name="Lail K."/>
            <person name="Bauer D."/>
            <person name="Ohm R.A."/>
            <person name="Barry K.W."/>
            <person name="Spatafora J."/>
            <person name="Grigoriev I.V."/>
            <person name="Martin F.M."/>
            <person name="Pujade-Renaud V."/>
        </authorList>
    </citation>
    <scope>NUCLEOTIDE SEQUENCE [LARGE SCALE GENOMIC DNA]</scope>
    <source>
        <strain evidence="3 4">Philippines</strain>
    </source>
</reference>
<dbReference type="OrthoDB" id="185373at2759"/>
<dbReference type="PANTHER" id="PTHR47942">
    <property type="entry name" value="TETRATRICOPEPTIDE REPEAT (TPR)-LIKE SUPERFAMILY PROTEIN-RELATED"/>
    <property type="match status" value="1"/>
</dbReference>
<dbReference type="PANTHER" id="PTHR47942:SF63">
    <property type="entry name" value="PENTATRICOPEPTIDE REPEAT-CONTAINING PROTEIN"/>
    <property type="match status" value="1"/>
</dbReference>
<evidence type="ECO:0000313" key="4">
    <source>
        <dbReference type="Proteomes" id="UP000240883"/>
    </source>
</evidence>
<gene>
    <name evidence="3" type="ORF">BS50DRAFT_573599</name>
</gene>
<dbReference type="Proteomes" id="UP000240883">
    <property type="component" value="Unassembled WGS sequence"/>
</dbReference>
<protein>
    <recommendedName>
        <fullName evidence="5">Pentatricopeptide repeat protein-like protein</fullName>
    </recommendedName>
</protein>
<sequence>MLNCRPCMWRCIRALDTSASPPLRLRRDAPASLFQSQQRLFSHATQQRERQRQQALTEVEKLAHSKNEPWKRSAQAAAQNKKARSVLKERPQDRRSREPVALNRWYGRRDPTMSQQDWDRRIKELQYLADPLELATFVKAQLGKDKVTESLQLVRMASHSMQCIVSWNHIIDYQLAKGKTAQAFKIYNEMKKRAQFPDSHTYTIILRGLAINAHESGALAKALTTYHSMSAPNSKVEPSIIHTNAVLKVCARALDMDALWSIAAKIPESGPGAANARTFLTILNAIRQSLIVNLPRDLSEDELAARREKGIVEGRRIWEDIITKWRNADLVIDEFLVNAMGRLLLVGIRPRDWDDVLSLVEQTMDIPRLVPRLGSPAREAAGVARLRAPHVPPEYKFDDSHLNPIKSPMRGDEFLPVPPQGIGGGVTASLTYATPANATLSMVLEASQKLAATDAAIGYWNLLTDQTTYNVKPDINNLNAYLRVLRQQRASGETARLIVEYLGGRGLKPTTHLDTNTTISPGTFRIAMSTCVRDKNNHNSLKNAGQILQAMTSTLKDADAKTIFRYADLARSFPLAKGEDLIQALNELDPIIKNIKTQLLIGTEKKASGRPLNGESRKDAIDALAATYGVFDRLIMSNLIPEEQKKGYKEERARLSALIHRVNANRPGTRSTRVATNAQEGAEDGKVVEIKDGGKEEQDRPQDLRRPKAEPREKKSWFSA</sequence>
<evidence type="ECO:0008006" key="5">
    <source>
        <dbReference type="Google" id="ProtNLM"/>
    </source>
</evidence>
<dbReference type="Pfam" id="PF13041">
    <property type="entry name" value="PPR_2"/>
    <property type="match status" value="1"/>
</dbReference>
<feature type="region of interest" description="Disordered" evidence="2">
    <location>
        <begin position="666"/>
        <end position="720"/>
    </location>
</feature>
<dbReference type="InterPro" id="IPR002885">
    <property type="entry name" value="PPR_rpt"/>
</dbReference>
<dbReference type="Gene3D" id="1.25.40.10">
    <property type="entry name" value="Tetratricopeptide repeat domain"/>
    <property type="match status" value="1"/>
</dbReference>
<accession>A0A2T2NMY8</accession>
<feature type="region of interest" description="Disordered" evidence="2">
    <location>
        <begin position="62"/>
        <end position="99"/>
    </location>
</feature>
<feature type="compositionally biased region" description="Polar residues" evidence="2">
    <location>
        <begin position="666"/>
        <end position="679"/>
    </location>
</feature>
<dbReference type="EMBL" id="KZ678135">
    <property type="protein sequence ID" value="PSN66801.1"/>
    <property type="molecule type" value="Genomic_DNA"/>
</dbReference>
<feature type="compositionally biased region" description="Basic and acidic residues" evidence="2">
    <location>
        <begin position="683"/>
        <end position="720"/>
    </location>
</feature>
<proteinExistence type="predicted"/>
<keyword evidence="1" id="KW-0677">Repeat</keyword>
<feature type="compositionally biased region" description="Basic and acidic residues" evidence="2">
    <location>
        <begin position="62"/>
        <end position="71"/>
    </location>
</feature>
<evidence type="ECO:0000313" key="3">
    <source>
        <dbReference type="EMBL" id="PSN66801.1"/>
    </source>
</evidence>
<feature type="compositionally biased region" description="Basic and acidic residues" evidence="2">
    <location>
        <begin position="86"/>
        <end position="98"/>
    </location>
</feature>
<dbReference type="AlphaFoldDB" id="A0A2T2NMY8"/>